<keyword evidence="1" id="KW-0548">Nucleotidyltransferase</keyword>
<sequence length="125" mass="12821">MVKPALRRAWRGQTVQFGVTPAHAVRVGPLDRVTGGFLDLLDGSRSMAVLAAEARARGLPWERVELLVRRLAAAGVVDDTEAGPAAAALRAGPGALDRLRGELASLSVVHAAPGAAGARLASRGG</sequence>
<dbReference type="AlphaFoldDB" id="A0A940RWX4"/>
<reference evidence="1" key="1">
    <citation type="submission" date="2021-03" db="EMBL/GenBank/DDBJ databases">
        <title>Whole genome sequence of Streptomyces bomunensis MMS17-BM035.</title>
        <authorList>
            <person name="Lee J.H."/>
        </authorList>
    </citation>
    <scope>NUCLEOTIDE SEQUENCE</scope>
    <source>
        <strain evidence="1">MMS17-BM035</strain>
    </source>
</reference>
<name>A0A940RWX4_9ACTN</name>
<protein>
    <submittedName>
        <fullName evidence="1">ThiF family adenylyltransferase</fullName>
    </submittedName>
</protein>
<keyword evidence="2" id="KW-1185">Reference proteome</keyword>
<dbReference type="Proteomes" id="UP000670475">
    <property type="component" value="Unassembled WGS sequence"/>
</dbReference>
<proteinExistence type="predicted"/>
<accession>A0A940RWX4</accession>
<evidence type="ECO:0000313" key="1">
    <source>
        <dbReference type="EMBL" id="MBP0459940.1"/>
    </source>
</evidence>
<gene>
    <name evidence="1" type="ORF">JFN87_20935</name>
</gene>
<evidence type="ECO:0000313" key="2">
    <source>
        <dbReference type="Proteomes" id="UP000670475"/>
    </source>
</evidence>
<dbReference type="GO" id="GO:0016779">
    <property type="term" value="F:nucleotidyltransferase activity"/>
    <property type="evidence" value="ECO:0007669"/>
    <property type="project" value="UniProtKB-KW"/>
</dbReference>
<keyword evidence="1" id="KW-0808">Transferase</keyword>
<organism evidence="1 2">
    <name type="scientific">Streptomyces montanisoli</name>
    <dbReference type="NCBI Taxonomy" id="2798581"/>
    <lineage>
        <taxon>Bacteria</taxon>
        <taxon>Bacillati</taxon>
        <taxon>Actinomycetota</taxon>
        <taxon>Actinomycetes</taxon>
        <taxon>Kitasatosporales</taxon>
        <taxon>Streptomycetaceae</taxon>
        <taxon>Streptomyces</taxon>
    </lineage>
</organism>
<dbReference type="EMBL" id="JAGIQL010000093">
    <property type="protein sequence ID" value="MBP0459940.1"/>
    <property type="molecule type" value="Genomic_DNA"/>
</dbReference>
<feature type="non-terminal residue" evidence="1">
    <location>
        <position position="125"/>
    </location>
</feature>
<comment type="caution">
    <text evidence="1">The sequence shown here is derived from an EMBL/GenBank/DDBJ whole genome shotgun (WGS) entry which is preliminary data.</text>
</comment>